<reference evidence="3" key="1">
    <citation type="submission" date="2022-01" db="EMBL/GenBank/DDBJ databases">
        <authorList>
            <person name="Braso-Vives M."/>
        </authorList>
    </citation>
    <scope>NUCLEOTIDE SEQUENCE</scope>
</reference>
<dbReference type="Pfam" id="PF20478">
    <property type="entry name" value="P2RX7_C"/>
    <property type="match status" value="1"/>
</dbReference>
<feature type="domain" description="P2X purinoreceptor 7 intracellular" evidence="2">
    <location>
        <begin position="214"/>
        <end position="338"/>
    </location>
</feature>
<name>A0A8K0A210_BRALA</name>
<evidence type="ECO:0000313" key="4">
    <source>
        <dbReference type="Proteomes" id="UP000838412"/>
    </source>
</evidence>
<dbReference type="PANTHER" id="PTHR36981">
    <property type="entry name" value="ZGC:195170"/>
    <property type="match status" value="1"/>
</dbReference>
<organism evidence="3 4">
    <name type="scientific">Branchiostoma lanceolatum</name>
    <name type="common">Common lancelet</name>
    <name type="synonym">Amphioxus lanceolatum</name>
    <dbReference type="NCBI Taxonomy" id="7740"/>
    <lineage>
        <taxon>Eukaryota</taxon>
        <taxon>Metazoa</taxon>
        <taxon>Chordata</taxon>
        <taxon>Cephalochordata</taxon>
        <taxon>Leptocardii</taxon>
        <taxon>Amphioxiformes</taxon>
        <taxon>Branchiostomatidae</taxon>
        <taxon>Branchiostoma</taxon>
    </lineage>
</organism>
<keyword evidence="4" id="KW-1185">Reference proteome</keyword>
<dbReference type="AlphaFoldDB" id="A0A8K0A210"/>
<feature type="compositionally biased region" description="Gly residues" evidence="1">
    <location>
        <begin position="133"/>
        <end position="158"/>
    </location>
</feature>
<feature type="region of interest" description="Disordered" evidence="1">
    <location>
        <begin position="1"/>
        <end position="172"/>
    </location>
</feature>
<dbReference type="EMBL" id="OV696691">
    <property type="protein sequence ID" value="CAH1267817.1"/>
    <property type="molecule type" value="Genomic_DNA"/>
</dbReference>
<dbReference type="OrthoDB" id="10066060at2759"/>
<sequence length="344" mass="35040">MESMDGGGQDATGRGGGGQDATGRGGGGQNAKGKGGGGQNAKGKGGGGQDTTGRGGGGQNATGRGGGGQNATGRGGGGQDATGRGGGGQNAKGKGGGGQDTTGRGGGGQNATGRGGGGRNATGRRRRGRNAKGKGGGGQDATGRDGGGQNATGRGGSGQEAEEGGARSQLSTEKIQEMKDWIKGLTSDELTDVLVEATERLPSLVFDIVEIGARRGGSANNSNGLQWCTCGHCREMPTDLERQCCVGGPASCISTLADMDLYILDEGILRLARAYRNDLLGLQDGQDEVKEFRHAAYRQFLLWQSGRLYDGNKVVIPSCCVWRIRDTFPDPNAQYTGYIPNRKV</sequence>
<evidence type="ECO:0000313" key="3">
    <source>
        <dbReference type="EMBL" id="CAH1267817.1"/>
    </source>
</evidence>
<evidence type="ECO:0000259" key="2">
    <source>
        <dbReference type="Pfam" id="PF20478"/>
    </source>
</evidence>
<gene>
    <name evidence="3" type="primary">P2RX7</name>
    <name evidence="3" type="ORF">BLAG_LOCUS21004</name>
</gene>
<dbReference type="PANTHER" id="PTHR36981:SF3">
    <property type="entry name" value="UBIQUITIN-LIKE PROTEASE FAMILY PROFILE DOMAIN-CONTAINING PROTEIN"/>
    <property type="match status" value="1"/>
</dbReference>
<feature type="compositionally biased region" description="Basic residues" evidence="1">
    <location>
        <begin position="122"/>
        <end position="132"/>
    </location>
</feature>
<dbReference type="InterPro" id="IPR046815">
    <property type="entry name" value="P2RX7_C"/>
</dbReference>
<evidence type="ECO:0000256" key="1">
    <source>
        <dbReference type="SAM" id="MobiDB-lite"/>
    </source>
</evidence>
<feature type="compositionally biased region" description="Gly residues" evidence="1">
    <location>
        <begin position="1"/>
        <end position="120"/>
    </location>
</feature>
<accession>A0A8K0A210</accession>
<protein>
    <submittedName>
        <fullName evidence="3">P2RX7 protein</fullName>
    </submittedName>
</protein>
<dbReference type="Proteomes" id="UP000838412">
    <property type="component" value="Chromosome 6"/>
</dbReference>
<proteinExistence type="predicted"/>